<evidence type="ECO:0000313" key="2">
    <source>
        <dbReference type="EMBL" id="CAH1452732.1"/>
    </source>
</evidence>
<keyword evidence="3" id="KW-1185">Reference proteome</keyword>
<organism evidence="2 3">
    <name type="scientific">Lactuca virosa</name>
    <dbReference type="NCBI Taxonomy" id="75947"/>
    <lineage>
        <taxon>Eukaryota</taxon>
        <taxon>Viridiplantae</taxon>
        <taxon>Streptophyta</taxon>
        <taxon>Embryophyta</taxon>
        <taxon>Tracheophyta</taxon>
        <taxon>Spermatophyta</taxon>
        <taxon>Magnoliopsida</taxon>
        <taxon>eudicotyledons</taxon>
        <taxon>Gunneridae</taxon>
        <taxon>Pentapetalae</taxon>
        <taxon>asterids</taxon>
        <taxon>campanulids</taxon>
        <taxon>Asterales</taxon>
        <taxon>Asteraceae</taxon>
        <taxon>Cichorioideae</taxon>
        <taxon>Cichorieae</taxon>
        <taxon>Lactucinae</taxon>
        <taxon>Lactuca</taxon>
    </lineage>
</organism>
<feature type="compositionally biased region" description="Basic and acidic residues" evidence="1">
    <location>
        <begin position="1"/>
        <end position="12"/>
    </location>
</feature>
<accession>A0AAU9PT18</accession>
<reference evidence="2 3" key="1">
    <citation type="submission" date="2022-01" db="EMBL/GenBank/DDBJ databases">
        <authorList>
            <person name="Xiong W."/>
            <person name="Schranz E."/>
        </authorList>
    </citation>
    <scope>NUCLEOTIDE SEQUENCE [LARGE SCALE GENOMIC DNA]</scope>
</reference>
<dbReference type="Proteomes" id="UP001157418">
    <property type="component" value="Unassembled WGS sequence"/>
</dbReference>
<dbReference type="EMBL" id="CAKMRJ010005745">
    <property type="protein sequence ID" value="CAH1452732.1"/>
    <property type="molecule type" value="Genomic_DNA"/>
</dbReference>
<feature type="region of interest" description="Disordered" evidence="1">
    <location>
        <begin position="1"/>
        <end position="23"/>
    </location>
</feature>
<sequence length="102" mass="11409">MFLSKEGGRLEDDGGQQQRCGGRQLKTEMDDEEVVVASMVDDEMKMNLGKQNNFHDIIGPSVAGKIEISNKKSQFKPTIDDIKPRLRDLSFFLALELGFDGC</sequence>
<protein>
    <submittedName>
        <fullName evidence="2">Uncharacterized protein</fullName>
    </submittedName>
</protein>
<comment type="caution">
    <text evidence="2">The sequence shown here is derived from an EMBL/GenBank/DDBJ whole genome shotgun (WGS) entry which is preliminary data.</text>
</comment>
<name>A0AAU9PT18_9ASTR</name>
<proteinExistence type="predicted"/>
<gene>
    <name evidence="2" type="ORF">LVIROSA_LOCUS38020</name>
</gene>
<evidence type="ECO:0000313" key="3">
    <source>
        <dbReference type="Proteomes" id="UP001157418"/>
    </source>
</evidence>
<evidence type="ECO:0000256" key="1">
    <source>
        <dbReference type="SAM" id="MobiDB-lite"/>
    </source>
</evidence>
<dbReference type="AlphaFoldDB" id="A0AAU9PT18"/>